<feature type="non-terminal residue" evidence="1">
    <location>
        <position position="1"/>
    </location>
</feature>
<reference evidence="1" key="1">
    <citation type="submission" date="2015-12" db="EMBL/GenBank/DDBJ databases">
        <title>Gene expression during late stages of embryo sac development: a critical building block for successful pollen-pistil interactions.</title>
        <authorList>
            <person name="Liu Y."/>
            <person name="Joly V."/>
            <person name="Sabar M."/>
            <person name="Matton D.P."/>
        </authorList>
    </citation>
    <scope>NUCLEOTIDE SEQUENCE</scope>
</reference>
<name>A0A0V0H6I7_SOLCH</name>
<organism evidence="1">
    <name type="scientific">Solanum chacoense</name>
    <name type="common">Chaco potato</name>
    <dbReference type="NCBI Taxonomy" id="4108"/>
    <lineage>
        <taxon>Eukaryota</taxon>
        <taxon>Viridiplantae</taxon>
        <taxon>Streptophyta</taxon>
        <taxon>Embryophyta</taxon>
        <taxon>Tracheophyta</taxon>
        <taxon>Spermatophyta</taxon>
        <taxon>Magnoliopsida</taxon>
        <taxon>eudicotyledons</taxon>
        <taxon>Gunneridae</taxon>
        <taxon>Pentapetalae</taxon>
        <taxon>asterids</taxon>
        <taxon>lamiids</taxon>
        <taxon>Solanales</taxon>
        <taxon>Solanaceae</taxon>
        <taxon>Solanoideae</taxon>
        <taxon>Solaneae</taxon>
        <taxon>Solanum</taxon>
    </lineage>
</organism>
<accession>A0A0V0H6I7</accession>
<protein>
    <submittedName>
        <fullName evidence="1">Putative ovule protein</fullName>
    </submittedName>
</protein>
<sequence length="60" mass="6843">ISDHHNAHPVATSLLQLNYHVTIKRSLIGTPSIWIRHSTYKAKIQLQFNGLESCNQKVAY</sequence>
<dbReference type="AlphaFoldDB" id="A0A0V0H6I7"/>
<proteinExistence type="predicted"/>
<dbReference type="EMBL" id="GEDG01024537">
    <property type="protein sequence ID" value="JAP15896.1"/>
    <property type="molecule type" value="Transcribed_RNA"/>
</dbReference>
<evidence type="ECO:0000313" key="1">
    <source>
        <dbReference type="EMBL" id="JAP15896.1"/>
    </source>
</evidence>